<reference evidence="2 3" key="1">
    <citation type="submission" date="2024-10" db="EMBL/GenBank/DDBJ databases">
        <authorList>
            <person name="Lu C.-H."/>
        </authorList>
    </citation>
    <scope>NUCLEOTIDE SEQUENCE [LARGE SCALE GENOMIC DNA]</scope>
    <source>
        <strain evidence="2 3">22QBSP01-2</strain>
    </source>
</reference>
<organism evidence="2 3">
    <name type="scientific">Pectobacterium parvum</name>
    <dbReference type="NCBI Taxonomy" id="2778550"/>
    <lineage>
        <taxon>Bacteria</taxon>
        <taxon>Pseudomonadati</taxon>
        <taxon>Pseudomonadota</taxon>
        <taxon>Gammaproteobacteria</taxon>
        <taxon>Enterobacterales</taxon>
        <taxon>Pectobacteriaceae</taxon>
        <taxon>Pectobacterium</taxon>
    </lineage>
</organism>
<feature type="compositionally biased region" description="Polar residues" evidence="1">
    <location>
        <begin position="71"/>
        <end position="80"/>
    </location>
</feature>
<feature type="compositionally biased region" description="Basic residues" evidence="1">
    <location>
        <begin position="81"/>
        <end position="90"/>
    </location>
</feature>
<proteinExistence type="predicted"/>
<comment type="caution">
    <text evidence="2">The sequence shown here is derived from an EMBL/GenBank/DDBJ whole genome shotgun (WGS) entry which is preliminary data.</text>
</comment>
<evidence type="ECO:0000313" key="2">
    <source>
        <dbReference type="EMBL" id="MFJ5320569.1"/>
    </source>
</evidence>
<keyword evidence="3" id="KW-1185">Reference proteome</keyword>
<dbReference type="EMBL" id="JBIXKD010000003">
    <property type="protein sequence ID" value="MFJ5320569.1"/>
    <property type="molecule type" value="Genomic_DNA"/>
</dbReference>
<protein>
    <submittedName>
        <fullName evidence="2">DUF6387 family protein</fullName>
    </submittedName>
</protein>
<evidence type="ECO:0000256" key="1">
    <source>
        <dbReference type="SAM" id="MobiDB-lite"/>
    </source>
</evidence>
<name>A0ABW8FX35_9GAMM</name>
<sequence length="90" mass="10521">MKASDTMKAVKQWFKLSNYDVPQEITVNDLSYEISRRVSLHRHDFTKEEHSRHERYLEEEAKILAGHPLLASSTERTAPTTKKKKPLVEI</sequence>
<dbReference type="Proteomes" id="UP001617714">
    <property type="component" value="Unassembled WGS sequence"/>
</dbReference>
<dbReference type="InterPro" id="IPR045664">
    <property type="entry name" value="DUF6387"/>
</dbReference>
<dbReference type="RefSeq" id="WP_400292053.1">
    <property type="nucleotide sequence ID" value="NZ_JBIXKD010000003.1"/>
</dbReference>
<evidence type="ECO:0000313" key="3">
    <source>
        <dbReference type="Proteomes" id="UP001617714"/>
    </source>
</evidence>
<feature type="region of interest" description="Disordered" evidence="1">
    <location>
        <begin position="68"/>
        <end position="90"/>
    </location>
</feature>
<dbReference type="Pfam" id="PF19924">
    <property type="entry name" value="DUF6387"/>
    <property type="match status" value="1"/>
</dbReference>
<accession>A0ABW8FX35</accession>
<gene>
    <name evidence="2" type="ORF">ACIPSN_04150</name>
</gene>